<evidence type="ECO:0000313" key="1">
    <source>
        <dbReference type="EMBL" id="AMQ45936.2"/>
    </source>
</evidence>
<proteinExistence type="predicted"/>
<sequence>MQNLQFCINIFILTKSDATMEIEFSWDEHKADTNLKKHGVAFEDATLVFYDAHAVFKQDRFENGEYRWQAIGLVHGKTVLLVAHTVQDHNGIDHIRIISARQAEKKERKQYEQNRYLQSGFE</sequence>
<dbReference type="InterPro" id="IPR007460">
    <property type="entry name" value="BrnT_toxin"/>
</dbReference>
<keyword evidence="1" id="KW-0614">Plasmid</keyword>
<dbReference type="EMBL" id="KT965092">
    <property type="protein sequence ID" value="AMQ45936.2"/>
    <property type="molecule type" value="Genomic_DNA"/>
</dbReference>
<dbReference type="AlphaFoldDB" id="A0A142ECP8"/>
<evidence type="ECO:0008006" key="2">
    <source>
        <dbReference type="Google" id="ProtNLM"/>
    </source>
</evidence>
<dbReference type="InterPro" id="IPR038573">
    <property type="entry name" value="BrnT_sf"/>
</dbReference>
<dbReference type="Gene3D" id="3.10.450.530">
    <property type="entry name" value="Ribonuclease toxin, BrnT, of type II toxin-antitoxin system"/>
    <property type="match status" value="1"/>
</dbReference>
<organism evidence="1">
    <name type="scientific">Acinetobacter towneri</name>
    <dbReference type="NCBI Taxonomy" id="202956"/>
    <lineage>
        <taxon>Bacteria</taxon>
        <taxon>Pseudomonadati</taxon>
        <taxon>Pseudomonadota</taxon>
        <taxon>Gammaproteobacteria</taxon>
        <taxon>Moraxellales</taxon>
        <taxon>Moraxellaceae</taxon>
        <taxon>Acinetobacter</taxon>
    </lineage>
</organism>
<reference evidence="1" key="1">
    <citation type="submission" date="2017-07" db="EMBL/GenBank/DDBJ databases">
        <authorList>
            <person name="Zhou D."/>
            <person name="Huang Y."/>
            <person name="Yuan J."/>
            <person name="Huang L."/>
            <person name="Tong Y."/>
        </authorList>
    </citation>
    <scope>NUCLEOTIDE SEQUENCE</scope>
    <source>
        <strain evidence="1">G165</strain>
        <plasmid evidence="1">pNDM-GJ01</plasmid>
    </source>
</reference>
<dbReference type="Pfam" id="PF04365">
    <property type="entry name" value="BrnT_toxin"/>
    <property type="match status" value="1"/>
</dbReference>
<name>A0A142ECP8_9GAMM</name>
<accession>A0A142ECP8</accession>
<protein>
    <recommendedName>
        <fullName evidence="2">BrnT family toxin</fullName>
    </recommendedName>
</protein>
<geneLocation type="plasmid" evidence="1">
    <name>pNDM-GJ01</name>
</geneLocation>